<comment type="similarity">
    <text evidence="1">Belongs to the RutC family.</text>
</comment>
<keyword evidence="3" id="KW-1185">Reference proteome</keyword>
<sequence>MTTFHNPPIAPPPAAAYSQLAEVDLGGCRLLVLSGQAALAADGTVVGGDDMAAQTRFTFDAIGALLADRGATFADVVNIRSYLTDLDRLAEYGATRLTYLGDARPTSTTVEVSRLFRPGLLLEVDVTAVLGSPAPGTA</sequence>
<comment type="caution">
    <text evidence="2">The sequence shown here is derived from an EMBL/GenBank/DDBJ whole genome shotgun (WGS) entry which is preliminary data.</text>
</comment>
<dbReference type="Pfam" id="PF01042">
    <property type="entry name" value="Ribonuc_L-PSP"/>
    <property type="match status" value="1"/>
</dbReference>
<dbReference type="Gene3D" id="3.30.1330.40">
    <property type="entry name" value="RutC-like"/>
    <property type="match status" value="1"/>
</dbReference>
<evidence type="ECO:0000313" key="3">
    <source>
        <dbReference type="Proteomes" id="UP001156441"/>
    </source>
</evidence>
<accession>A0ABT2J8H4</accession>
<evidence type="ECO:0000256" key="1">
    <source>
        <dbReference type="ARBA" id="ARBA00010552"/>
    </source>
</evidence>
<dbReference type="CDD" id="cd00448">
    <property type="entry name" value="YjgF_YER057c_UK114_family"/>
    <property type="match status" value="1"/>
</dbReference>
<reference evidence="2 3" key="1">
    <citation type="submission" date="2021-02" db="EMBL/GenBank/DDBJ databases">
        <title>Actinophytocola xerophila sp. nov., isolated from soil of cotton cropping field.</title>
        <authorList>
            <person name="Huang R."/>
            <person name="Chen X."/>
            <person name="Ge X."/>
            <person name="Liu W."/>
        </authorList>
    </citation>
    <scope>NUCLEOTIDE SEQUENCE [LARGE SCALE GENOMIC DNA]</scope>
    <source>
        <strain evidence="2 3">S1-96</strain>
    </source>
</reference>
<name>A0ABT2J8H4_9PSEU</name>
<dbReference type="RefSeq" id="WP_260191562.1">
    <property type="nucleotide sequence ID" value="NZ_JAFFZE010000011.1"/>
</dbReference>
<dbReference type="SUPFAM" id="SSF55298">
    <property type="entry name" value="YjgF-like"/>
    <property type="match status" value="1"/>
</dbReference>
<dbReference type="Proteomes" id="UP001156441">
    <property type="component" value="Unassembled WGS sequence"/>
</dbReference>
<dbReference type="EMBL" id="JAFFZE010000011">
    <property type="protein sequence ID" value="MCT2584165.1"/>
    <property type="molecule type" value="Genomic_DNA"/>
</dbReference>
<evidence type="ECO:0000313" key="2">
    <source>
        <dbReference type="EMBL" id="MCT2584165.1"/>
    </source>
</evidence>
<dbReference type="PANTHER" id="PTHR11803">
    <property type="entry name" value="2-IMINOBUTANOATE/2-IMINOPROPANOATE DEAMINASE RIDA"/>
    <property type="match status" value="1"/>
</dbReference>
<gene>
    <name evidence="2" type="ORF">JT362_13660</name>
</gene>
<dbReference type="InterPro" id="IPR035959">
    <property type="entry name" value="RutC-like_sf"/>
</dbReference>
<proteinExistence type="inferred from homology"/>
<dbReference type="InterPro" id="IPR006175">
    <property type="entry name" value="YjgF/YER057c/UK114"/>
</dbReference>
<dbReference type="PANTHER" id="PTHR11803:SF58">
    <property type="entry name" value="PROTEIN HMF1-RELATED"/>
    <property type="match status" value="1"/>
</dbReference>
<protein>
    <submittedName>
        <fullName evidence="2">RidA family protein</fullName>
    </submittedName>
</protein>
<organism evidence="2 3">
    <name type="scientific">Actinophytocola gossypii</name>
    <dbReference type="NCBI Taxonomy" id="2812003"/>
    <lineage>
        <taxon>Bacteria</taxon>
        <taxon>Bacillati</taxon>
        <taxon>Actinomycetota</taxon>
        <taxon>Actinomycetes</taxon>
        <taxon>Pseudonocardiales</taxon>
        <taxon>Pseudonocardiaceae</taxon>
    </lineage>
</organism>